<name>A0ABV7PPF3_9BURK</name>
<comment type="caution">
    <text evidence="2">The sequence shown here is derived from an EMBL/GenBank/DDBJ whole genome shotgun (WGS) entry which is preliminary data.</text>
</comment>
<reference evidence="3" key="1">
    <citation type="journal article" date="2019" name="Int. J. Syst. Evol. Microbiol.">
        <title>The Global Catalogue of Microorganisms (GCM) 10K type strain sequencing project: providing services to taxonomists for standard genome sequencing and annotation.</title>
        <authorList>
            <consortium name="The Broad Institute Genomics Platform"/>
            <consortium name="The Broad Institute Genome Sequencing Center for Infectious Disease"/>
            <person name="Wu L."/>
            <person name="Ma J."/>
        </authorList>
    </citation>
    <scope>NUCLEOTIDE SEQUENCE [LARGE SCALE GENOMIC DNA]</scope>
    <source>
        <strain evidence="3">CCM 7480</strain>
    </source>
</reference>
<evidence type="ECO:0000313" key="2">
    <source>
        <dbReference type="EMBL" id="MFC3460093.1"/>
    </source>
</evidence>
<dbReference type="Proteomes" id="UP001595665">
    <property type="component" value="Unassembled WGS sequence"/>
</dbReference>
<dbReference type="InterPro" id="IPR004258">
    <property type="entry name" value="DBL"/>
</dbReference>
<sequence length="108" mass="12218">MPTVFTDGLKEIQNKGCYFCHLVSLAMNTRRRKRQAQQSKQRTRIIACCLCNCNCVPENCANKRAEWHHLQHKFLSATHKKPGLGLLDAVLLSSSKLRRAATVALDQP</sequence>
<keyword evidence="3" id="KW-1185">Reference proteome</keyword>
<evidence type="ECO:0000313" key="3">
    <source>
        <dbReference type="Proteomes" id="UP001595665"/>
    </source>
</evidence>
<feature type="domain" description="Duffy-binding-like" evidence="1">
    <location>
        <begin position="38"/>
        <end position="82"/>
    </location>
</feature>
<proteinExistence type="predicted"/>
<accession>A0ABV7PPF3</accession>
<dbReference type="RefSeq" id="WP_312547849.1">
    <property type="nucleotide sequence ID" value="NZ_JBHRVV010000001.1"/>
</dbReference>
<dbReference type="Pfam" id="PF03011">
    <property type="entry name" value="PFEMP"/>
    <property type="match status" value="1"/>
</dbReference>
<protein>
    <recommendedName>
        <fullName evidence="1">Duffy-binding-like domain-containing protein</fullName>
    </recommendedName>
</protein>
<gene>
    <name evidence="2" type="ORF">ACFOPH_17820</name>
</gene>
<evidence type="ECO:0000259" key="1">
    <source>
        <dbReference type="Pfam" id="PF03011"/>
    </source>
</evidence>
<dbReference type="EMBL" id="JBHRVV010000001">
    <property type="protein sequence ID" value="MFC3460093.1"/>
    <property type="molecule type" value="Genomic_DNA"/>
</dbReference>
<organism evidence="2 3">
    <name type="scientific">Massilia haematophila</name>
    <dbReference type="NCBI Taxonomy" id="457923"/>
    <lineage>
        <taxon>Bacteria</taxon>
        <taxon>Pseudomonadati</taxon>
        <taxon>Pseudomonadota</taxon>
        <taxon>Betaproteobacteria</taxon>
        <taxon>Burkholderiales</taxon>
        <taxon>Oxalobacteraceae</taxon>
        <taxon>Telluria group</taxon>
        <taxon>Massilia</taxon>
    </lineage>
</organism>